<dbReference type="EMBL" id="JAEACQ010000203">
    <property type="protein sequence ID" value="MBL7629017.1"/>
    <property type="molecule type" value="Genomic_DNA"/>
</dbReference>
<evidence type="ECO:0000259" key="1">
    <source>
        <dbReference type="Pfam" id="PF14028"/>
    </source>
</evidence>
<evidence type="ECO:0000313" key="2">
    <source>
        <dbReference type="EMBL" id="MBL7629017.1"/>
    </source>
</evidence>
<evidence type="ECO:0000313" key="3">
    <source>
        <dbReference type="Proteomes" id="UP000604475"/>
    </source>
</evidence>
<name>A0A937RF24_9ACTN</name>
<dbReference type="Proteomes" id="UP000604475">
    <property type="component" value="Unassembled WGS sequence"/>
</dbReference>
<dbReference type="AlphaFoldDB" id="A0A937RF24"/>
<dbReference type="RefSeq" id="WP_203003967.1">
    <property type="nucleotide sequence ID" value="NZ_JADWYU010000179.1"/>
</dbReference>
<protein>
    <submittedName>
        <fullName evidence="2">Thiopeptide-type bacteriocin biosynthesis protein</fullName>
    </submittedName>
</protein>
<dbReference type="NCBIfam" id="TIGR03891">
    <property type="entry name" value="thiopep_ocin"/>
    <property type="match status" value="1"/>
</dbReference>
<feature type="domain" description="Thiopeptide-type bacteriocin biosynthesis" evidence="1">
    <location>
        <begin position="21"/>
        <end position="277"/>
    </location>
</feature>
<comment type="caution">
    <text evidence="2">The sequence shown here is derived from an EMBL/GenBank/DDBJ whole genome shotgun (WGS) entry which is preliminary data.</text>
</comment>
<reference evidence="2" key="1">
    <citation type="submission" date="2020-12" db="EMBL/GenBank/DDBJ databases">
        <title>Genomic characterization of non-nitrogen-fixing Frankia strains.</title>
        <authorList>
            <person name="Carlos-Shanley C."/>
            <person name="Guerra T."/>
            <person name="Hahn D."/>
        </authorList>
    </citation>
    <scope>NUCLEOTIDE SEQUENCE</scope>
    <source>
        <strain evidence="2">CN6</strain>
    </source>
</reference>
<organism evidence="2 3">
    <name type="scientific">Frankia nepalensis</name>
    <dbReference type="NCBI Taxonomy" id="1836974"/>
    <lineage>
        <taxon>Bacteria</taxon>
        <taxon>Bacillati</taxon>
        <taxon>Actinomycetota</taxon>
        <taxon>Actinomycetes</taxon>
        <taxon>Frankiales</taxon>
        <taxon>Frankiaceae</taxon>
        <taxon>Frankia</taxon>
    </lineage>
</organism>
<accession>A0A937RF24</accession>
<dbReference type="InterPro" id="IPR023809">
    <property type="entry name" value="Thiopep_bacteriocin_synth_dom"/>
</dbReference>
<keyword evidence="3" id="KW-1185">Reference proteome</keyword>
<proteinExistence type="predicted"/>
<gene>
    <name evidence="2" type="ORF">I7412_18015</name>
</gene>
<sequence length="301" mass="33211">MLKQRSSPVAESRPSAEPSAWHQLNITFASTDRRTVEHAIVTGLGLALAKAEDRGTITSWFFMRKQPWKLRYLPSDETVSHQVDTILQTAADALRQSGHITRWRPGSYEPETHAFGGENGMTVVHTLFHADSRHLFNYLTRSGAIRASPTDQRRELSLLLCSAFLRAARLDRFEQADVWSRVGTLRPAPAIPPEHRDRLVAAVDQLTGTGPSTSHAAVHHLDDWLLAFQTAGKNLRTLADDGDLTRGLRAVTAHAILFHWNRAGLTAQTQANLAHAAQVAILGRRDRPTCHLLSGIRAGAG</sequence>
<dbReference type="Pfam" id="PF14028">
    <property type="entry name" value="Lant_dehydr_C"/>
    <property type="match status" value="1"/>
</dbReference>